<evidence type="ECO:0000313" key="3">
    <source>
        <dbReference type="EMBL" id="OQA61107.1"/>
    </source>
</evidence>
<dbReference type="InterPro" id="IPR050921">
    <property type="entry name" value="T4SS_GSP_E_ATPase"/>
</dbReference>
<dbReference type="InterPro" id="IPR006321">
    <property type="entry name" value="PilT/PilU"/>
</dbReference>
<sequence>MDWDVPELLKKVVDSKGSDLHLTVGLPPVIRIDGKLTKTDLPVLKPEDTEYIARFIVGGNERWEQFHKNNELDLSIGLPQTGRFRVNVYRQRGSCGLVLRALSYTIPSMEELQLPKETLVKLVALPRGLILVTGPTGSGKSTSLASMIDYINNTRACHIITIEDPIEYLHSHKKSIINQRELGADTHSFENALVHALRQDPDVILVGEMRNLETIAIALTAAETGHLVFATLHTNNAPSTIDRIVDIFPPHQQQQVRIQLAGAIQGVISQQLLSRANAKGRVPAIEVMLANNAIRNLIREGKSHQIYTIMQTSLSEGMVTMDRSLFELYRKGLVTWEDAFDHAIDQKEFKVWRNRA</sequence>
<dbReference type="SUPFAM" id="SSF52540">
    <property type="entry name" value="P-loop containing nucleoside triphosphate hydrolases"/>
    <property type="match status" value="1"/>
</dbReference>
<evidence type="ECO:0000256" key="1">
    <source>
        <dbReference type="ARBA" id="ARBA00006611"/>
    </source>
</evidence>
<proteinExistence type="inferred from homology"/>
<name>A0A1V5T2W3_9BACT</name>
<dbReference type="InterPro" id="IPR003593">
    <property type="entry name" value="AAA+_ATPase"/>
</dbReference>
<dbReference type="GO" id="GO:0005524">
    <property type="term" value="F:ATP binding"/>
    <property type="evidence" value="ECO:0007669"/>
    <property type="project" value="InterPro"/>
</dbReference>
<gene>
    <name evidence="3" type="primary">pilT</name>
    <name evidence="3" type="ORF">BWY41_00336</name>
</gene>
<comment type="similarity">
    <text evidence="1">Belongs to the GSP E family.</text>
</comment>
<comment type="caution">
    <text evidence="3">The sequence shown here is derived from an EMBL/GenBank/DDBJ whole genome shotgun (WGS) entry which is preliminary data.</text>
</comment>
<dbReference type="CDD" id="cd01131">
    <property type="entry name" value="PilT"/>
    <property type="match status" value="1"/>
</dbReference>
<organism evidence="3">
    <name type="scientific">Candidatus Atribacter allofermentans</name>
    <dbReference type="NCBI Taxonomy" id="1852833"/>
    <lineage>
        <taxon>Bacteria</taxon>
        <taxon>Pseudomonadati</taxon>
        <taxon>Atribacterota</taxon>
        <taxon>Atribacteria</taxon>
        <taxon>Atribacterales</taxon>
        <taxon>Atribacteraceae</taxon>
        <taxon>Atribacter</taxon>
    </lineage>
</organism>
<feature type="domain" description="AAA+ ATPase" evidence="2">
    <location>
        <begin position="126"/>
        <end position="251"/>
    </location>
</feature>
<protein>
    <submittedName>
        <fullName evidence="3">Twitching mobility protein</fullName>
    </submittedName>
</protein>
<dbReference type="NCBIfam" id="TIGR01420">
    <property type="entry name" value="pilT_fam"/>
    <property type="match status" value="1"/>
</dbReference>
<evidence type="ECO:0000259" key="2">
    <source>
        <dbReference type="SMART" id="SM00382"/>
    </source>
</evidence>
<dbReference type="Gene3D" id="3.40.50.300">
    <property type="entry name" value="P-loop containing nucleotide triphosphate hydrolases"/>
    <property type="match status" value="1"/>
</dbReference>
<dbReference type="SMART" id="SM00382">
    <property type="entry name" value="AAA"/>
    <property type="match status" value="1"/>
</dbReference>
<dbReference type="PANTHER" id="PTHR30486">
    <property type="entry name" value="TWITCHING MOTILITY PROTEIN PILT"/>
    <property type="match status" value="1"/>
</dbReference>
<dbReference type="AlphaFoldDB" id="A0A1V5T2W3"/>
<dbReference type="Pfam" id="PF00437">
    <property type="entry name" value="T2SSE"/>
    <property type="match status" value="1"/>
</dbReference>
<dbReference type="InterPro" id="IPR001482">
    <property type="entry name" value="T2SS/T4SS_dom"/>
</dbReference>
<reference evidence="3" key="1">
    <citation type="submission" date="2017-02" db="EMBL/GenBank/DDBJ databases">
        <title>Delving into the versatile metabolic prowess of the omnipresent phylum Bacteroidetes.</title>
        <authorList>
            <person name="Nobu M.K."/>
            <person name="Mei R."/>
            <person name="Narihiro T."/>
            <person name="Kuroda K."/>
            <person name="Liu W.-T."/>
        </authorList>
    </citation>
    <scope>NUCLEOTIDE SEQUENCE</scope>
    <source>
        <strain evidence="3">ADurb.Bin276</strain>
    </source>
</reference>
<dbReference type="Gene3D" id="3.30.450.90">
    <property type="match status" value="1"/>
</dbReference>
<dbReference type="EMBL" id="MWBQ01000024">
    <property type="protein sequence ID" value="OQA61107.1"/>
    <property type="molecule type" value="Genomic_DNA"/>
</dbReference>
<accession>A0A1V5T2W3</accession>
<dbReference type="GO" id="GO:0016887">
    <property type="term" value="F:ATP hydrolysis activity"/>
    <property type="evidence" value="ECO:0007669"/>
    <property type="project" value="InterPro"/>
</dbReference>
<dbReference type="Proteomes" id="UP000485569">
    <property type="component" value="Unassembled WGS sequence"/>
</dbReference>
<dbReference type="InterPro" id="IPR027417">
    <property type="entry name" value="P-loop_NTPase"/>
</dbReference>